<feature type="compositionally biased region" description="Acidic residues" evidence="1">
    <location>
        <begin position="800"/>
        <end position="819"/>
    </location>
</feature>
<gene>
    <name evidence="2" type="ORF">GLAREA_07601</name>
</gene>
<feature type="compositionally biased region" description="Basic and acidic residues" evidence="1">
    <location>
        <begin position="471"/>
        <end position="485"/>
    </location>
</feature>
<feature type="region of interest" description="Disordered" evidence="1">
    <location>
        <begin position="166"/>
        <end position="228"/>
    </location>
</feature>
<feature type="region of interest" description="Disordered" evidence="1">
    <location>
        <begin position="258"/>
        <end position="308"/>
    </location>
</feature>
<feature type="compositionally biased region" description="Basic and acidic residues" evidence="1">
    <location>
        <begin position="827"/>
        <end position="846"/>
    </location>
</feature>
<reference evidence="2 3" key="1">
    <citation type="journal article" date="2013" name="BMC Genomics">
        <title>Genomics-driven discovery of the pneumocandin biosynthetic gene cluster in the fungus Glarea lozoyensis.</title>
        <authorList>
            <person name="Chen L."/>
            <person name="Yue Q."/>
            <person name="Zhang X."/>
            <person name="Xiang M."/>
            <person name="Wang C."/>
            <person name="Li S."/>
            <person name="Che Y."/>
            <person name="Ortiz-Lopez F.J."/>
            <person name="Bills G.F."/>
            <person name="Liu X."/>
            <person name="An Z."/>
        </authorList>
    </citation>
    <scope>NUCLEOTIDE SEQUENCE [LARGE SCALE GENOMIC DNA]</scope>
    <source>
        <strain evidence="3">ATCC 20868 / MF5171</strain>
    </source>
</reference>
<keyword evidence="3" id="KW-1185">Reference proteome</keyword>
<feature type="compositionally biased region" description="Polar residues" evidence="1">
    <location>
        <begin position="191"/>
        <end position="201"/>
    </location>
</feature>
<evidence type="ECO:0000313" key="3">
    <source>
        <dbReference type="Proteomes" id="UP000016922"/>
    </source>
</evidence>
<proteinExistence type="predicted"/>
<dbReference type="OrthoDB" id="5339076at2759"/>
<feature type="compositionally biased region" description="Polar residues" evidence="1">
    <location>
        <begin position="539"/>
        <end position="553"/>
    </location>
</feature>
<feature type="region of interest" description="Disordered" evidence="1">
    <location>
        <begin position="786"/>
        <end position="901"/>
    </location>
</feature>
<feature type="region of interest" description="Disordered" evidence="1">
    <location>
        <begin position="468"/>
        <end position="743"/>
    </location>
</feature>
<evidence type="ECO:0000313" key="2">
    <source>
        <dbReference type="EMBL" id="EPE32468.1"/>
    </source>
</evidence>
<feature type="compositionally biased region" description="Polar residues" evidence="1">
    <location>
        <begin position="286"/>
        <end position="308"/>
    </location>
</feature>
<dbReference type="GeneID" id="19466654"/>
<feature type="compositionally biased region" description="Acidic residues" evidence="1">
    <location>
        <begin position="580"/>
        <end position="597"/>
    </location>
</feature>
<feature type="compositionally biased region" description="Polar residues" evidence="1">
    <location>
        <begin position="498"/>
        <end position="517"/>
    </location>
</feature>
<organism evidence="2 3">
    <name type="scientific">Glarea lozoyensis (strain ATCC 20868 / MF5171)</name>
    <dbReference type="NCBI Taxonomy" id="1116229"/>
    <lineage>
        <taxon>Eukaryota</taxon>
        <taxon>Fungi</taxon>
        <taxon>Dikarya</taxon>
        <taxon>Ascomycota</taxon>
        <taxon>Pezizomycotina</taxon>
        <taxon>Leotiomycetes</taxon>
        <taxon>Helotiales</taxon>
        <taxon>Helotiaceae</taxon>
        <taxon>Glarea</taxon>
    </lineage>
</organism>
<dbReference type="RefSeq" id="XP_008080480.1">
    <property type="nucleotide sequence ID" value="XM_008082289.1"/>
</dbReference>
<accession>S3E1V5</accession>
<feature type="compositionally biased region" description="Acidic residues" evidence="1">
    <location>
        <begin position="486"/>
        <end position="497"/>
    </location>
</feature>
<feature type="compositionally biased region" description="Basic and acidic residues" evidence="1">
    <location>
        <begin position="892"/>
        <end position="901"/>
    </location>
</feature>
<feature type="region of interest" description="Disordered" evidence="1">
    <location>
        <begin position="1"/>
        <end position="20"/>
    </location>
</feature>
<feature type="compositionally biased region" description="Acidic residues" evidence="1">
    <location>
        <begin position="692"/>
        <end position="705"/>
    </location>
</feature>
<evidence type="ECO:0000256" key="1">
    <source>
        <dbReference type="SAM" id="MobiDB-lite"/>
    </source>
</evidence>
<dbReference type="eggNOG" id="ENOG502SG4F">
    <property type="taxonomic scope" value="Eukaryota"/>
</dbReference>
<dbReference type="KEGG" id="glz:GLAREA_07601"/>
<feature type="compositionally biased region" description="Polar residues" evidence="1">
    <location>
        <begin position="258"/>
        <end position="276"/>
    </location>
</feature>
<protein>
    <submittedName>
        <fullName evidence="2">Uncharacterized protein</fullName>
    </submittedName>
</protein>
<name>S3E1V5_GLAL2</name>
<dbReference type="HOGENOM" id="CLU_321597_0_0_1"/>
<dbReference type="Pfam" id="PF10336">
    <property type="entry name" value="DUF2420"/>
    <property type="match status" value="1"/>
</dbReference>
<dbReference type="Proteomes" id="UP000016922">
    <property type="component" value="Unassembled WGS sequence"/>
</dbReference>
<feature type="compositionally biased region" description="Basic and acidic residues" evidence="1">
    <location>
        <begin position="734"/>
        <end position="743"/>
    </location>
</feature>
<dbReference type="OMA" id="FDQHNPT"/>
<dbReference type="EMBL" id="KE145359">
    <property type="protein sequence ID" value="EPE32468.1"/>
    <property type="molecule type" value="Genomic_DNA"/>
</dbReference>
<dbReference type="InterPro" id="IPR018822">
    <property type="entry name" value="UPF0646"/>
</dbReference>
<dbReference type="AlphaFoldDB" id="S3E1V5"/>
<sequence length="901" mass="96822">MADDMEISSDHGHNVDDDIDIDIDFTTGEADEIGDEDYMVDEAPAETAFGHPYLPSAGQDGSTVDDVAMFDETSGEDHRLDEGSVGDVTITLEDGSFAELPENMELPGSSFIMDGTSDLAIGFDVDEPMSSSNLLNQLVGDAGAVQNDFEPIVMMDKVSEAFAEGYEPAGPGSFTPRPSMNDVAPKVEDSISGQNLQSENPQVPHVGSPGEATPSGVALSQPASNSNLVSSDLNEELNAAQPLSEQSLNADGIVKVNSPTSAIEDNPSPDVNTKGENGTKSEYGNHTESSANPPTSPQEHSPQTSLHNNAANIDCENTANDGTIIVGPDVVVAWQSNEYSLFPKSESDSPDSFFLSDLEIIGRPLSEFLLSIREVLSDELQDEDELCMAVGDLGLEFEETSIHCQDYTLSQVIDVFHKLLVNDGQDIHPLYLNLNTRPNFAKRYDLCVSGVAGGKGLSDVIVYSEEGGSQEDIRDDTIGAENRDLVDDEVENDESDNPAETQENEAFSKELSTQSVATGDVADTNDTNENLEPVEHSSKLTSTDAAGQETLQNPPVFDNPLPNDFLKSNDGQSEDHSAPDEEDDLIDYSDEEPEVPSEQEAAKAHGKSKYTNSSIQKEEQYTKDDEDAVEAPTISISPGVEEGALGNYDASLVSEQDGFQDDGSAAVDQPNGEIESDHNEQGNDIVGGAAEDPSEVENPIQDDDSNVGNVENIGESHEYAAEDQATDPNQLDSANHEDPNHDEFHFFEGELDLGINQDGFQLEGDVDFLDNGEGIQATVVDEQEFADAADSSATVSAGEPQEEDDFVGQEYNEDAEEELVPTNEGNGSRDVENQDETKLDLDKPAGDEIDYDEVEIKLATTLGSRPDASPMTNGSSKRPLSEVDVDDAVTTTDKEAKRPRS</sequence>